<dbReference type="PIRSF" id="PIRSF036915">
    <property type="entry name" value="Trnald_Bac_Plnt"/>
    <property type="match status" value="1"/>
</dbReference>
<evidence type="ECO:0000256" key="1">
    <source>
        <dbReference type="ARBA" id="ARBA00003518"/>
    </source>
</evidence>
<dbReference type="EMBL" id="JBHSPW010000005">
    <property type="protein sequence ID" value="MFC5893983.1"/>
    <property type="molecule type" value="Genomic_DNA"/>
</dbReference>
<evidence type="ECO:0000256" key="2">
    <source>
        <dbReference type="ARBA" id="ARBA00004496"/>
    </source>
</evidence>
<name>A0ABW1FKE8_9ACTN</name>
<evidence type="ECO:0000256" key="6">
    <source>
        <dbReference type="ARBA" id="ARBA00022490"/>
    </source>
</evidence>
<evidence type="ECO:0000313" key="12">
    <source>
        <dbReference type="Proteomes" id="UP001596241"/>
    </source>
</evidence>
<gene>
    <name evidence="10" type="primary">tal</name>
    <name evidence="11" type="ORF">ACFP3M_14270</name>
</gene>
<accession>A0ABW1FKE8</accession>
<dbReference type="InterPro" id="IPR013785">
    <property type="entry name" value="Aldolase_TIM"/>
</dbReference>
<keyword evidence="12" id="KW-1185">Reference proteome</keyword>
<comment type="function">
    <text evidence="1 10">Transaldolase is important for the balance of metabolites in the pentose-phosphate pathway.</text>
</comment>
<dbReference type="EC" id="2.2.1.2" evidence="5 10"/>
<comment type="caution">
    <text evidence="11">The sequence shown here is derived from an EMBL/GenBank/DDBJ whole genome shotgun (WGS) entry which is preliminary data.</text>
</comment>
<reference evidence="12" key="1">
    <citation type="journal article" date="2019" name="Int. J. Syst. Evol. Microbiol.">
        <title>The Global Catalogue of Microorganisms (GCM) 10K type strain sequencing project: providing services to taxonomists for standard genome sequencing and annotation.</title>
        <authorList>
            <consortium name="The Broad Institute Genomics Platform"/>
            <consortium name="The Broad Institute Genome Sequencing Center for Infectious Disease"/>
            <person name="Wu L."/>
            <person name="Ma J."/>
        </authorList>
    </citation>
    <scope>NUCLEOTIDE SEQUENCE [LARGE SCALE GENOMIC DNA]</scope>
    <source>
        <strain evidence="12">CGMCC 1.15809</strain>
    </source>
</reference>
<dbReference type="PANTHER" id="PTHR10683">
    <property type="entry name" value="TRANSALDOLASE"/>
    <property type="match status" value="1"/>
</dbReference>
<keyword evidence="6 10" id="KW-0963">Cytoplasm</keyword>
<evidence type="ECO:0000313" key="11">
    <source>
        <dbReference type="EMBL" id="MFC5893983.1"/>
    </source>
</evidence>
<comment type="similarity">
    <text evidence="4 10">Belongs to the transaldolase family. Type 2 subfamily.</text>
</comment>
<evidence type="ECO:0000256" key="4">
    <source>
        <dbReference type="ARBA" id="ARBA00008426"/>
    </source>
</evidence>
<dbReference type="Pfam" id="PF00923">
    <property type="entry name" value="TAL_FSA"/>
    <property type="match status" value="1"/>
</dbReference>
<dbReference type="Gene3D" id="3.20.20.70">
    <property type="entry name" value="Aldolase class I"/>
    <property type="match status" value="1"/>
</dbReference>
<dbReference type="SUPFAM" id="SSF51569">
    <property type="entry name" value="Aldolase"/>
    <property type="match status" value="1"/>
</dbReference>
<dbReference type="HAMAP" id="MF_00493">
    <property type="entry name" value="Transaldolase_2"/>
    <property type="match status" value="1"/>
</dbReference>
<comment type="pathway">
    <text evidence="3 10">Carbohydrate degradation; pentose phosphate pathway; D-glyceraldehyde 3-phosphate and beta-D-fructose 6-phosphate from D-ribose 5-phosphate and D-xylulose 5-phosphate (non-oxidative stage): step 2/3.</text>
</comment>
<dbReference type="Proteomes" id="UP001596241">
    <property type="component" value="Unassembled WGS sequence"/>
</dbReference>
<evidence type="ECO:0000256" key="7">
    <source>
        <dbReference type="ARBA" id="ARBA00022679"/>
    </source>
</evidence>
<proteinExistence type="inferred from homology"/>
<comment type="subcellular location">
    <subcellularLocation>
        <location evidence="2 10">Cytoplasm</location>
    </subcellularLocation>
</comment>
<dbReference type="InterPro" id="IPR004732">
    <property type="entry name" value="Transaldolase_2"/>
</dbReference>
<evidence type="ECO:0000256" key="9">
    <source>
        <dbReference type="ARBA" id="ARBA00023270"/>
    </source>
</evidence>
<keyword evidence="8 10" id="KW-0570">Pentose shunt</keyword>
<organism evidence="11 12">
    <name type="scientific">Streptomyces ramulosus</name>
    <dbReference type="NCBI Taxonomy" id="47762"/>
    <lineage>
        <taxon>Bacteria</taxon>
        <taxon>Bacillati</taxon>
        <taxon>Actinomycetota</taxon>
        <taxon>Actinomycetes</taxon>
        <taxon>Kitasatosporales</taxon>
        <taxon>Streptomycetaceae</taxon>
        <taxon>Streptomyces</taxon>
    </lineage>
</organism>
<dbReference type="InterPro" id="IPR001585">
    <property type="entry name" value="TAL/FSA"/>
</dbReference>
<keyword evidence="9 10" id="KW-0704">Schiff base</keyword>
<comment type="catalytic activity">
    <reaction evidence="10">
        <text>D-sedoheptulose 7-phosphate + D-glyceraldehyde 3-phosphate = D-erythrose 4-phosphate + beta-D-fructose 6-phosphate</text>
        <dbReference type="Rhea" id="RHEA:17053"/>
        <dbReference type="ChEBI" id="CHEBI:16897"/>
        <dbReference type="ChEBI" id="CHEBI:57483"/>
        <dbReference type="ChEBI" id="CHEBI:57634"/>
        <dbReference type="ChEBI" id="CHEBI:59776"/>
        <dbReference type="EC" id="2.2.1.2"/>
    </reaction>
</comment>
<feature type="active site" description="Schiff-base intermediate with substrate" evidence="10">
    <location>
        <position position="148"/>
    </location>
</feature>
<dbReference type="RefSeq" id="WP_345091978.1">
    <property type="nucleotide sequence ID" value="NZ_BAAAWG010000019.1"/>
</dbReference>
<evidence type="ECO:0000256" key="3">
    <source>
        <dbReference type="ARBA" id="ARBA00004857"/>
    </source>
</evidence>
<dbReference type="PANTHER" id="PTHR10683:SF31">
    <property type="entry name" value="TRANSALDOLASE"/>
    <property type="match status" value="1"/>
</dbReference>
<evidence type="ECO:0000256" key="8">
    <source>
        <dbReference type="ARBA" id="ARBA00023126"/>
    </source>
</evidence>
<protein>
    <recommendedName>
        <fullName evidence="5 10">Transaldolase</fullName>
        <ecNumber evidence="5 10">2.2.1.2</ecNumber>
    </recommendedName>
</protein>
<evidence type="ECO:0000256" key="5">
    <source>
        <dbReference type="ARBA" id="ARBA00013151"/>
    </source>
</evidence>
<evidence type="ECO:0000256" key="10">
    <source>
        <dbReference type="HAMAP-Rule" id="MF_00493"/>
    </source>
</evidence>
<keyword evidence="7 10" id="KW-0808">Transferase</keyword>
<sequence length="377" mass="39315">MREDEIPRAGSVLTDLGHEGVAVWLDGVGRRSLADGSLGRHAADACVTGAVLSRRELVREVRDGTAYEEQLALLRERGSGVAAAVRALHAYDVRWACDVLRPVFTATGGQDGWASAELDPRLADDAAASLAAARAVAQAVNRPNLLVKVPATAAGLQVLSDCVTEGIGVNAVHLYAVRRYGDVVEAYFDGLERAAAAGRAPGGASVASLGAARVEDAVEARLDAVPKAAAAPLRGRSAAALARAAYAVYESGLGTGRWRKLRSAKTRPQRLVWAAPPAPGPEATAVRRVEELVAWSTVHALPAGTLAAVARRGQLRGDTLSGASAEAEAVLSGLLRQGIDVGRIAEELAAADLQEAVRDHVELLDTLADRWGGRPRA</sequence>